<evidence type="ECO:0000313" key="9">
    <source>
        <dbReference type="Proteomes" id="UP001058533"/>
    </source>
</evidence>
<evidence type="ECO:0000256" key="2">
    <source>
        <dbReference type="ARBA" id="ARBA00022692"/>
    </source>
</evidence>
<dbReference type="RefSeq" id="WP_256505963.1">
    <property type="nucleotide sequence ID" value="NZ_CP101740.1"/>
</dbReference>
<feature type="transmembrane region" description="Helical" evidence="6">
    <location>
        <begin position="328"/>
        <end position="351"/>
    </location>
</feature>
<feature type="transmembrane region" description="Helical" evidence="6">
    <location>
        <begin position="33"/>
        <end position="53"/>
    </location>
</feature>
<feature type="transmembrane region" description="Helical" evidence="6">
    <location>
        <begin position="209"/>
        <end position="225"/>
    </location>
</feature>
<dbReference type="InterPro" id="IPR051533">
    <property type="entry name" value="WaaL-like"/>
</dbReference>
<keyword evidence="3 6" id="KW-1133">Transmembrane helix</keyword>
<evidence type="ECO:0000313" key="8">
    <source>
        <dbReference type="EMBL" id="UUL82175.1"/>
    </source>
</evidence>
<keyword evidence="2 6" id="KW-0812">Transmembrane</keyword>
<feature type="transmembrane region" description="Helical" evidence="6">
    <location>
        <begin position="160"/>
        <end position="178"/>
    </location>
</feature>
<sequence>MVSLLVLRPALVLGIGLMLVLPGASDWKGLRPLLLLLALFAATMLAQLVPLPADWWSALPGHDRYAGIVGLAPGVARPMSLTPDLTINSLLALLPAIAVIVAFAGMREADRWRAAWIVIGVGVASVIFGVFQTMGGAGPADLSGQSDEGVVTGLLANRNHGAVLLALLLPVTAILARARFGSGRLAWAVFAGVALIVSLLMLLTGSRQGIVLGIVVLIASLGLLLDRKKGAPIPWRIVAAVLIVLVLGAVAAIANGRALSVERLTSLTDFANDARFRNLPVMLQICRDFFPFGIGYGAFDPVFRGYEPESFLHSTYFNRAHNDLLETFMAGGVAALVPVALLLLWVAYRALAVFRSEPARRVSLDRAALLIVVVLLGQSLVDYPLRTGIMSMIFAIGCCWLAVPPRAPEARRGARRGGSAKFEHGSSAHGR</sequence>
<feature type="transmembrane region" description="Helical" evidence="6">
    <location>
        <begin position="85"/>
        <end position="104"/>
    </location>
</feature>
<evidence type="ECO:0000256" key="6">
    <source>
        <dbReference type="SAM" id="Phobius"/>
    </source>
</evidence>
<feature type="domain" description="O-antigen ligase-related" evidence="7">
    <location>
        <begin position="193"/>
        <end position="337"/>
    </location>
</feature>
<reference evidence="8" key="1">
    <citation type="submission" date="2022-07" db="EMBL/GenBank/DDBJ databases">
        <title>Sphingomonas sp. nov., a novel bacterium isolated from the north slope of the Mount Everest.</title>
        <authorList>
            <person name="Cui X."/>
            <person name="Liu Y."/>
        </authorList>
    </citation>
    <scope>NUCLEOTIDE SEQUENCE</scope>
    <source>
        <strain evidence="8">S5-59</strain>
    </source>
</reference>
<feature type="compositionally biased region" description="Basic and acidic residues" evidence="5">
    <location>
        <begin position="421"/>
        <end position="431"/>
    </location>
</feature>
<evidence type="ECO:0000256" key="4">
    <source>
        <dbReference type="ARBA" id="ARBA00023136"/>
    </source>
</evidence>
<name>A0ABY5L5E7_9SPHN</name>
<feature type="transmembrane region" description="Helical" evidence="6">
    <location>
        <begin position="363"/>
        <end position="381"/>
    </location>
</feature>
<dbReference type="Pfam" id="PF04932">
    <property type="entry name" value="Wzy_C"/>
    <property type="match status" value="1"/>
</dbReference>
<organism evidence="8 9">
    <name type="scientific">Sphingomonas qomolangmaensis</name>
    <dbReference type="NCBI Taxonomy" id="2918765"/>
    <lineage>
        <taxon>Bacteria</taxon>
        <taxon>Pseudomonadati</taxon>
        <taxon>Pseudomonadota</taxon>
        <taxon>Alphaproteobacteria</taxon>
        <taxon>Sphingomonadales</taxon>
        <taxon>Sphingomonadaceae</taxon>
        <taxon>Sphingomonas</taxon>
    </lineage>
</organism>
<evidence type="ECO:0000256" key="3">
    <source>
        <dbReference type="ARBA" id="ARBA00022989"/>
    </source>
</evidence>
<feature type="transmembrane region" description="Helical" evidence="6">
    <location>
        <begin position="185"/>
        <end position="203"/>
    </location>
</feature>
<dbReference type="PANTHER" id="PTHR37422:SF13">
    <property type="entry name" value="LIPOPOLYSACCHARIDE BIOSYNTHESIS PROTEIN PA4999-RELATED"/>
    <property type="match status" value="1"/>
</dbReference>
<feature type="transmembrane region" description="Helical" evidence="6">
    <location>
        <begin position="116"/>
        <end position="140"/>
    </location>
</feature>
<dbReference type="PANTHER" id="PTHR37422">
    <property type="entry name" value="TEICHURONIC ACID BIOSYNTHESIS PROTEIN TUAE"/>
    <property type="match status" value="1"/>
</dbReference>
<feature type="transmembrane region" description="Helical" evidence="6">
    <location>
        <begin position="237"/>
        <end position="254"/>
    </location>
</feature>
<proteinExistence type="predicted"/>
<dbReference type="InterPro" id="IPR007016">
    <property type="entry name" value="O-antigen_ligase-rel_domated"/>
</dbReference>
<keyword evidence="4 6" id="KW-0472">Membrane</keyword>
<dbReference type="EMBL" id="CP101740">
    <property type="protein sequence ID" value="UUL82175.1"/>
    <property type="molecule type" value="Genomic_DNA"/>
</dbReference>
<gene>
    <name evidence="8" type="ORF">NMP03_13430</name>
</gene>
<keyword evidence="9" id="KW-1185">Reference proteome</keyword>
<keyword evidence="8" id="KW-0436">Ligase</keyword>
<dbReference type="Proteomes" id="UP001058533">
    <property type="component" value="Chromosome"/>
</dbReference>
<accession>A0ABY5L5E7</accession>
<feature type="transmembrane region" description="Helical" evidence="6">
    <location>
        <begin position="387"/>
        <end position="403"/>
    </location>
</feature>
<feature type="region of interest" description="Disordered" evidence="5">
    <location>
        <begin position="410"/>
        <end position="431"/>
    </location>
</feature>
<feature type="transmembrane region" description="Helical" evidence="6">
    <location>
        <begin position="6"/>
        <end position="24"/>
    </location>
</feature>
<evidence type="ECO:0000256" key="1">
    <source>
        <dbReference type="ARBA" id="ARBA00004141"/>
    </source>
</evidence>
<protein>
    <submittedName>
        <fullName evidence="8">O-antigen ligase family protein</fullName>
    </submittedName>
</protein>
<dbReference type="GO" id="GO:0016874">
    <property type="term" value="F:ligase activity"/>
    <property type="evidence" value="ECO:0007669"/>
    <property type="project" value="UniProtKB-KW"/>
</dbReference>
<evidence type="ECO:0000256" key="5">
    <source>
        <dbReference type="SAM" id="MobiDB-lite"/>
    </source>
</evidence>
<evidence type="ECO:0000259" key="7">
    <source>
        <dbReference type="Pfam" id="PF04932"/>
    </source>
</evidence>
<comment type="subcellular location">
    <subcellularLocation>
        <location evidence="1">Membrane</location>
        <topology evidence="1">Multi-pass membrane protein</topology>
    </subcellularLocation>
</comment>